<reference evidence="1" key="1">
    <citation type="journal article" date="2023" name="G3 (Bethesda)">
        <title>A reference genome for the long-term kleptoplast-retaining sea slug Elysia crispata morphotype clarki.</title>
        <authorList>
            <person name="Eastman K.E."/>
            <person name="Pendleton A.L."/>
            <person name="Shaikh M.A."/>
            <person name="Suttiyut T."/>
            <person name="Ogas R."/>
            <person name="Tomko P."/>
            <person name="Gavelis G."/>
            <person name="Widhalm J.R."/>
            <person name="Wisecaver J.H."/>
        </authorList>
    </citation>
    <scope>NUCLEOTIDE SEQUENCE</scope>
    <source>
        <strain evidence="1">ECLA1</strain>
    </source>
</reference>
<comment type="caution">
    <text evidence="1">The sequence shown here is derived from an EMBL/GenBank/DDBJ whole genome shotgun (WGS) entry which is preliminary data.</text>
</comment>
<dbReference type="AlphaFoldDB" id="A0AAE1CJH5"/>
<evidence type="ECO:0000313" key="2">
    <source>
        <dbReference type="Proteomes" id="UP001283361"/>
    </source>
</evidence>
<sequence>MEISVLEMSSVLVEAVLHPLDRQVPADRVLQQRVSDPREIPLSKSSVLNCLVDSIPLVQELRVSKSLGGFKRKGLESQVSPHGSVSEKFRRR</sequence>
<keyword evidence="2" id="KW-1185">Reference proteome</keyword>
<gene>
    <name evidence="1" type="ORF">RRG08_011590</name>
</gene>
<name>A0AAE1CJH5_9GAST</name>
<organism evidence="1 2">
    <name type="scientific">Elysia crispata</name>
    <name type="common">lettuce slug</name>
    <dbReference type="NCBI Taxonomy" id="231223"/>
    <lineage>
        <taxon>Eukaryota</taxon>
        <taxon>Metazoa</taxon>
        <taxon>Spiralia</taxon>
        <taxon>Lophotrochozoa</taxon>
        <taxon>Mollusca</taxon>
        <taxon>Gastropoda</taxon>
        <taxon>Heterobranchia</taxon>
        <taxon>Euthyneura</taxon>
        <taxon>Panpulmonata</taxon>
        <taxon>Sacoglossa</taxon>
        <taxon>Placobranchoidea</taxon>
        <taxon>Plakobranchidae</taxon>
        <taxon>Elysia</taxon>
    </lineage>
</organism>
<dbReference type="Proteomes" id="UP001283361">
    <property type="component" value="Unassembled WGS sequence"/>
</dbReference>
<proteinExistence type="predicted"/>
<dbReference type="EMBL" id="JAWDGP010007902">
    <property type="protein sequence ID" value="KAK3700833.1"/>
    <property type="molecule type" value="Genomic_DNA"/>
</dbReference>
<evidence type="ECO:0000313" key="1">
    <source>
        <dbReference type="EMBL" id="KAK3700833.1"/>
    </source>
</evidence>
<accession>A0AAE1CJH5</accession>
<protein>
    <submittedName>
        <fullName evidence="1">Uncharacterized protein</fullName>
    </submittedName>
</protein>